<keyword evidence="4" id="KW-1185">Reference proteome</keyword>
<dbReference type="Proteomes" id="UP001369815">
    <property type="component" value="Unassembled WGS sequence"/>
</dbReference>
<keyword evidence="2" id="KW-0472">Membrane</keyword>
<comment type="caution">
    <text evidence="3">The sequence shown here is derived from an EMBL/GenBank/DDBJ whole genome shotgun (WGS) entry which is preliminary data.</text>
</comment>
<sequence>MSPNSIPNQPGLEVAPVSNIPYVVEGPTIIEHPYDSTTKYAFEQRAPSSHGTVGHNAYSNGVYPSQGYPPHLPIQSQPYWAGSQHGTHLLDKPIPLPPSSEGTICGLRRKTFWLVIGPLIAMIVIGLAVGLGVGLATSHKSSSNSDSTTPTSSHPSGTSASTSITCPQSNGTIYEAAGHSPFLVLCNVDYNGNWEGSGTTDIGNEETSSIEDCIDMCAGNSTCAGAGWGNYDGHYVCWMKGKLGSPQNAPNWFFVIKQ</sequence>
<evidence type="ECO:0000256" key="2">
    <source>
        <dbReference type="SAM" id="Phobius"/>
    </source>
</evidence>
<dbReference type="EMBL" id="JBANMG010000010">
    <property type="protein sequence ID" value="KAK6948082.1"/>
    <property type="molecule type" value="Genomic_DNA"/>
</dbReference>
<keyword evidence="2" id="KW-0812">Transmembrane</keyword>
<name>A0AAX6M799_9PEZI</name>
<proteinExistence type="predicted"/>
<keyword evidence="2" id="KW-1133">Transmembrane helix</keyword>
<evidence type="ECO:0000313" key="3">
    <source>
        <dbReference type="EMBL" id="KAK6948082.1"/>
    </source>
</evidence>
<evidence type="ECO:0000256" key="1">
    <source>
        <dbReference type="SAM" id="MobiDB-lite"/>
    </source>
</evidence>
<feature type="compositionally biased region" description="Low complexity" evidence="1">
    <location>
        <begin position="139"/>
        <end position="163"/>
    </location>
</feature>
<feature type="region of interest" description="Disordered" evidence="1">
    <location>
        <begin position="139"/>
        <end position="164"/>
    </location>
</feature>
<gene>
    <name evidence="3" type="ORF">Daesc_009846</name>
</gene>
<reference evidence="3 4" key="1">
    <citation type="journal article" date="2024" name="Front Chem Biol">
        <title>Unveiling the potential of Daldinia eschscholtzii MFLUCC 19-0629 through bioactivity and bioinformatics studies for enhanced sustainable agriculture production.</title>
        <authorList>
            <person name="Brooks S."/>
            <person name="Weaver J.A."/>
            <person name="Klomchit A."/>
            <person name="Alharthi S.A."/>
            <person name="Onlamun T."/>
            <person name="Nurani R."/>
            <person name="Vong T.K."/>
            <person name="Alberti F."/>
            <person name="Greco C."/>
        </authorList>
    </citation>
    <scope>NUCLEOTIDE SEQUENCE [LARGE SCALE GENOMIC DNA]</scope>
    <source>
        <strain evidence="3">MFLUCC 19-0629</strain>
    </source>
</reference>
<feature type="transmembrane region" description="Helical" evidence="2">
    <location>
        <begin position="112"/>
        <end position="136"/>
    </location>
</feature>
<protein>
    <recommendedName>
        <fullName evidence="5">Apple domain-containing protein</fullName>
    </recommendedName>
</protein>
<evidence type="ECO:0000313" key="4">
    <source>
        <dbReference type="Proteomes" id="UP001369815"/>
    </source>
</evidence>
<dbReference type="AlphaFoldDB" id="A0AAX6M799"/>
<evidence type="ECO:0008006" key="5">
    <source>
        <dbReference type="Google" id="ProtNLM"/>
    </source>
</evidence>
<organism evidence="3 4">
    <name type="scientific">Daldinia eschscholtzii</name>
    <dbReference type="NCBI Taxonomy" id="292717"/>
    <lineage>
        <taxon>Eukaryota</taxon>
        <taxon>Fungi</taxon>
        <taxon>Dikarya</taxon>
        <taxon>Ascomycota</taxon>
        <taxon>Pezizomycotina</taxon>
        <taxon>Sordariomycetes</taxon>
        <taxon>Xylariomycetidae</taxon>
        <taxon>Xylariales</taxon>
        <taxon>Hypoxylaceae</taxon>
        <taxon>Daldinia</taxon>
    </lineage>
</organism>
<dbReference type="Gene3D" id="3.50.4.10">
    <property type="entry name" value="Hepatocyte Growth Factor"/>
    <property type="match status" value="1"/>
</dbReference>
<accession>A0AAX6M799</accession>